<dbReference type="AlphaFoldDB" id="A0A085MVP2"/>
<proteinExistence type="predicted"/>
<evidence type="ECO:0000313" key="2">
    <source>
        <dbReference type="EMBL" id="KFD65371.1"/>
    </source>
</evidence>
<accession>A0A085MVP2</accession>
<organism evidence="1">
    <name type="scientific">Trichuris suis</name>
    <name type="common">pig whipworm</name>
    <dbReference type="NCBI Taxonomy" id="68888"/>
    <lineage>
        <taxon>Eukaryota</taxon>
        <taxon>Metazoa</taxon>
        <taxon>Ecdysozoa</taxon>
        <taxon>Nematoda</taxon>
        <taxon>Enoplea</taxon>
        <taxon>Dorylaimia</taxon>
        <taxon>Trichinellida</taxon>
        <taxon>Trichuridae</taxon>
        <taxon>Trichuris</taxon>
    </lineage>
</organism>
<dbReference type="Proteomes" id="UP000030758">
    <property type="component" value="Unassembled WGS sequence"/>
</dbReference>
<sequence length="94" mass="10769">MLRINSCGNRQNYWPRKCQIKDETDSLSSTVYSNGTDTANMSSEECYRCKTNGDLAYSNCAVDAAASTGRTFSNPFFLQQNNLFERDRCCWCRH</sequence>
<dbReference type="EMBL" id="KL367628">
    <property type="protein sequence ID" value="KFD61288.1"/>
    <property type="molecule type" value="Genomic_DNA"/>
</dbReference>
<feature type="non-terminal residue" evidence="1">
    <location>
        <position position="94"/>
    </location>
</feature>
<dbReference type="EMBL" id="KL367539">
    <property type="protein sequence ID" value="KFD65371.1"/>
    <property type="molecule type" value="Genomic_DNA"/>
</dbReference>
<name>A0A085MVP2_9BILA</name>
<reference evidence="1" key="1">
    <citation type="journal article" date="2014" name="Nat. Genet.">
        <title>Genome and transcriptome of the porcine whipworm Trichuris suis.</title>
        <authorList>
            <person name="Jex A.R."/>
            <person name="Nejsum P."/>
            <person name="Schwarz E.M."/>
            <person name="Hu L."/>
            <person name="Young N.D."/>
            <person name="Hall R.S."/>
            <person name="Korhonen P.K."/>
            <person name="Liao S."/>
            <person name="Thamsborg S."/>
            <person name="Xia J."/>
            <person name="Xu P."/>
            <person name="Wang S."/>
            <person name="Scheerlinck J.P."/>
            <person name="Hofmann A."/>
            <person name="Sternberg P.W."/>
            <person name="Wang J."/>
            <person name="Gasser R.B."/>
        </authorList>
    </citation>
    <scope>NUCLEOTIDE SEQUENCE [LARGE SCALE GENOMIC DNA]</scope>
    <source>
        <strain evidence="1">DCEP-RM93F</strain>
    </source>
</reference>
<protein>
    <submittedName>
        <fullName evidence="1">Uncharacterized protein</fullName>
    </submittedName>
</protein>
<evidence type="ECO:0000313" key="1">
    <source>
        <dbReference type="EMBL" id="KFD61288.1"/>
    </source>
</evidence>
<gene>
    <name evidence="2" type="ORF">M514_22411</name>
    <name evidence="1" type="ORF">M514_26536</name>
</gene>